<reference evidence="1 2" key="1">
    <citation type="submission" date="2017-07" db="EMBL/GenBank/DDBJ databases">
        <title>Draft sequence of Rhodococcus enclensis 23b-28.</title>
        <authorList>
            <person name="Besaury L."/>
            <person name="Sancelme M."/>
            <person name="Amato P."/>
            <person name="Lallement A."/>
            <person name="Delort A.-M."/>
        </authorList>
    </citation>
    <scope>NUCLEOTIDE SEQUENCE [LARGE SCALE GENOMIC DNA]</scope>
    <source>
        <strain evidence="1 2">23b-28</strain>
    </source>
</reference>
<protein>
    <recommendedName>
        <fullName evidence="3">Transcriptional regulator, AbiEi antitoxin, Type IV TA system</fullName>
    </recommendedName>
</protein>
<comment type="caution">
    <text evidence="1">The sequence shown here is derived from an EMBL/GenBank/DDBJ whole genome shotgun (WGS) entry which is preliminary data.</text>
</comment>
<evidence type="ECO:0008006" key="3">
    <source>
        <dbReference type="Google" id="ProtNLM"/>
    </source>
</evidence>
<accession>A0A2A5J7S0</accession>
<name>A0A2A5J7S0_RHOSG</name>
<dbReference type="Proteomes" id="UP000230886">
    <property type="component" value="Unassembled WGS sequence"/>
</dbReference>
<evidence type="ECO:0000313" key="1">
    <source>
        <dbReference type="EMBL" id="PCK25644.1"/>
    </source>
</evidence>
<gene>
    <name evidence="1" type="ORF">CHR55_19145</name>
</gene>
<dbReference type="AlphaFoldDB" id="A0A2A5J7S0"/>
<dbReference type="RefSeq" id="WP_099697950.1">
    <property type="nucleotide sequence ID" value="NZ_NOVD01000014.1"/>
</dbReference>
<proteinExistence type="predicted"/>
<evidence type="ECO:0000313" key="2">
    <source>
        <dbReference type="Proteomes" id="UP000230886"/>
    </source>
</evidence>
<dbReference type="EMBL" id="NOVD01000014">
    <property type="protein sequence ID" value="PCK25644.1"/>
    <property type="molecule type" value="Genomic_DNA"/>
</dbReference>
<organism evidence="1 2">
    <name type="scientific">Rhodococcus qingshengii</name>
    <dbReference type="NCBI Taxonomy" id="334542"/>
    <lineage>
        <taxon>Bacteria</taxon>
        <taxon>Bacillati</taxon>
        <taxon>Actinomycetota</taxon>
        <taxon>Actinomycetes</taxon>
        <taxon>Mycobacteriales</taxon>
        <taxon>Nocardiaceae</taxon>
        <taxon>Rhodococcus</taxon>
        <taxon>Rhodococcus erythropolis group</taxon>
    </lineage>
</organism>
<sequence length="310" mass="34275">MGEQIHIIRRPEQLSTGRTDSEIRQACASGNWSRIHRGAYVPSDHLSHLDAYGLHRLRVEAVAGTASAHAAVSHISAAVVHGFELWNTPLEVVHLSRDRRGGGRKSARRHVHSVSFTDDEVTHVDGLRVTTPARTVADLARTLPFEPALVVGNSALHRSALTKDAVAASLALSPNHPRHRHALHALTAMDSRIESVGESRSLALFLQEHLPLPEPQVEIHDARGLAGRVDFLWREQRTIGEFDGRIKYGRLVPAGRSAEDVLWNEKLREDRLRDAGWEVARWTWADLSTPSLVAGRILAAFARSRGAVSY</sequence>